<dbReference type="RefSeq" id="WP_126999862.1">
    <property type="nucleotide sequence ID" value="NZ_CP034346.1"/>
</dbReference>
<feature type="transmembrane region" description="Helical" evidence="1">
    <location>
        <begin position="27"/>
        <end position="44"/>
    </location>
</feature>
<proteinExistence type="predicted"/>
<accession>A0A3S9UZU7</accession>
<dbReference type="Proteomes" id="UP000270678">
    <property type="component" value="Chromosome"/>
</dbReference>
<name>A0A3S9UZU7_9BACL</name>
<dbReference type="AlphaFoldDB" id="A0A3S9UZU7"/>
<feature type="transmembrane region" description="Helical" evidence="1">
    <location>
        <begin position="153"/>
        <end position="175"/>
    </location>
</feature>
<evidence type="ECO:0000313" key="3">
    <source>
        <dbReference type="Proteomes" id="UP000270678"/>
    </source>
</evidence>
<keyword evidence="1" id="KW-0812">Transmembrane</keyword>
<sequence length="190" mass="21259">MRSLFYRIGYGLLFVIFDIRFLSNLDLLPNFIGYLIIMSALWSLRQQAPGFRNGMWAAGVLSLLSLPQILHPIGLRLNEVDLGMTTNGELAVVLVHGLLQLFILTSICKGTYHLLIMRGLHDLASSLTARWVFYFICSVYLLIVYPFALNIDIFSALLVGLVAALISIIMLILSFRSIGRELSKPLGLEV</sequence>
<keyword evidence="3" id="KW-1185">Reference proteome</keyword>
<feature type="transmembrane region" description="Helical" evidence="1">
    <location>
        <begin position="5"/>
        <end position="21"/>
    </location>
</feature>
<feature type="transmembrane region" description="Helical" evidence="1">
    <location>
        <begin position="93"/>
        <end position="115"/>
    </location>
</feature>
<reference evidence="3" key="1">
    <citation type="submission" date="2018-12" db="EMBL/GenBank/DDBJ databases">
        <title>Complete genome sequence of Paenibacillus sp. MBLB1234.</title>
        <authorList>
            <person name="Nam Y.-D."/>
            <person name="Kang J."/>
            <person name="Chung W.-H."/>
            <person name="Park Y.S."/>
        </authorList>
    </citation>
    <scope>NUCLEOTIDE SEQUENCE [LARGE SCALE GENOMIC DNA]</scope>
    <source>
        <strain evidence="3">MBLB1234</strain>
    </source>
</reference>
<dbReference type="KEGG" id="plut:EI981_16245"/>
<evidence type="ECO:0000256" key="1">
    <source>
        <dbReference type="SAM" id="Phobius"/>
    </source>
</evidence>
<feature type="transmembrane region" description="Helical" evidence="1">
    <location>
        <begin position="56"/>
        <end position="73"/>
    </location>
</feature>
<organism evidence="2 3">
    <name type="scientific">Paenibacillus lutimineralis</name>
    <dbReference type="NCBI Taxonomy" id="2707005"/>
    <lineage>
        <taxon>Bacteria</taxon>
        <taxon>Bacillati</taxon>
        <taxon>Bacillota</taxon>
        <taxon>Bacilli</taxon>
        <taxon>Bacillales</taxon>
        <taxon>Paenibacillaceae</taxon>
        <taxon>Paenibacillus</taxon>
    </lineage>
</organism>
<keyword evidence="1" id="KW-0472">Membrane</keyword>
<dbReference type="OrthoDB" id="2596219at2"/>
<keyword evidence="1" id="KW-1133">Transmembrane helix</keyword>
<gene>
    <name evidence="2" type="ORF">EI981_16245</name>
</gene>
<protein>
    <submittedName>
        <fullName evidence="2">Uncharacterized protein</fullName>
    </submittedName>
</protein>
<feature type="transmembrane region" description="Helical" evidence="1">
    <location>
        <begin position="127"/>
        <end position="147"/>
    </location>
</feature>
<dbReference type="EMBL" id="CP034346">
    <property type="protein sequence ID" value="AZS15833.1"/>
    <property type="molecule type" value="Genomic_DNA"/>
</dbReference>
<evidence type="ECO:0000313" key="2">
    <source>
        <dbReference type="EMBL" id="AZS15833.1"/>
    </source>
</evidence>